<comment type="caution">
    <text evidence="4">The sequence shown here is derived from an EMBL/GenBank/DDBJ whole genome shotgun (WGS) entry which is preliminary data.</text>
</comment>
<evidence type="ECO:0000259" key="2">
    <source>
        <dbReference type="PROSITE" id="PS50125"/>
    </source>
</evidence>
<dbReference type="Pfam" id="PF00111">
    <property type="entry name" value="Fer2"/>
    <property type="match status" value="1"/>
</dbReference>
<dbReference type="InterPro" id="IPR034804">
    <property type="entry name" value="SQR/QFR_C/D"/>
</dbReference>
<dbReference type="Proteomes" id="UP001431963">
    <property type="component" value="Unassembled WGS sequence"/>
</dbReference>
<protein>
    <submittedName>
        <fullName evidence="4">Adenylate/guanylate cyclase domain-containing protein</fullName>
    </submittedName>
</protein>
<dbReference type="EMBL" id="JBALHR010000003">
    <property type="protein sequence ID" value="MEH7828089.1"/>
    <property type="molecule type" value="Genomic_DNA"/>
</dbReference>
<feature type="domain" description="Guanylate cyclase" evidence="2">
    <location>
        <begin position="368"/>
        <end position="505"/>
    </location>
</feature>
<evidence type="ECO:0000256" key="1">
    <source>
        <dbReference type="SAM" id="Phobius"/>
    </source>
</evidence>
<evidence type="ECO:0000259" key="3">
    <source>
        <dbReference type="PROSITE" id="PS51085"/>
    </source>
</evidence>
<accession>A0ABU8BTQ7</accession>
<dbReference type="PANTHER" id="PTHR43081:SF1">
    <property type="entry name" value="ADENYLATE CYCLASE, TERMINAL-DIFFERENTIATION SPECIFIC"/>
    <property type="match status" value="1"/>
</dbReference>
<evidence type="ECO:0000313" key="4">
    <source>
        <dbReference type="EMBL" id="MEH7828089.1"/>
    </source>
</evidence>
<gene>
    <name evidence="4" type="ORF">V6590_08000</name>
</gene>
<dbReference type="SUPFAM" id="SSF55073">
    <property type="entry name" value="Nucleotide cyclase"/>
    <property type="match status" value="1"/>
</dbReference>
<dbReference type="CDD" id="cd00207">
    <property type="entry name" value="fer2"/>
    <property type="match status" value="1"/>
</dbReference>
<feature type="transmembrane region" description="Helical" evidence="1">
    <location>
        <begin position="20"/>
        <end position="46"/>
    </location>
</feature>
<reference evidence="4" key="1">
    <citation type="submission" date="2024-02" db="EMBL/GenBank/DDBJ databases">
        <title>Genome sequences of strain Gemmobacter sp. JM10B15.</title>
        <authorList>
            <person name="Zhang M."/>
        </authorList>
    </citation>
    <scope>NUCLEOTIDE SEQUENCE</scope>
    <source>
        <strain evidence="4">JM10B15</strain>
    </source>
</reference>
<dbReference type="InterPro" id="IPR012675">
    <property type="entry name" value="Beta-grasp_dom_sf"/>
</dbReference>
<keyword evidence="1" id="KW-0472">Membrane</keyword>
<keyword evidence="1" id="KW-1133">Transmembrane helix</keyword>
<dbReference type="InterPro" id="IPR050697">
    <property type="entry name" value="Adenylyl/Guanylyl_Cyclase_3/4"/>
</dbReference>
<sequence>MTSRIALGRIRLRLRNPGFWRLASGLVLFSFVLTHFLNHALGLVSFEAMQTAQLWRTAITRSLPGNALLLAAAGLHVAFGLWKILQISTHRIGLRNLAQMGFALLAPLWLIRHVIAMRQVTPVAGIAGDYSYALGALWPGGALNIAILMALIWTHGCIGLYHWLGGRAWFRQTLVIWQFLAVAVPLLSYAGFATAGRIFAATLGTAESPLTPDQAATLYLQAERAERLYLTLLALLVVVWLAMRLADRLGSRVKVTYLGGRSVQAPRGLPLLAISRINQIPHAAVCGGRARCSTCRVRVMQGAEGLAPPNAAEQAVLRRIGAPAHVRLACQMVVQRDITVSTLLPAGEEGPPPETEDRLSWGVERDLTVMFIDLRGFTKLSETRLPYDTVFLLNRFLGHMADAIEDSGGYVDKFMGDGIMAIFGIGKSSAEGAREAVMAARAMAGVLDALNLSLKEDLPAPLAMGIGLHCGPAILGRIGASRQTDQSPVRLTALGNTVNLASRLEGKAKELGVQLVISAECMERAGIPTLGCCSPDLVTLRGLSQPVPVFVFQRTSDLPEPVMDTAG</sequence>
<dbReference type="Pfam" id="PF00211">
    <property type="entry name" value="Guanylate_cyc"/>
    <property type="match status" value="1"/>
</dbReference>
<feature type="transmembrane region" description="Helical" evidence="1">
    <location>
        <begin position="97"/>
        <end position="116"/>
    </location>
</feature>
<name>A0ABU8BTQ7_9RHOB</name>
<evidence type="ECO:0000313" key="5">
    <source>
        <dbReference type="Proteomes" id="UP001431963"/>
    </source>
</evidence>
<dbReference type="SUPFAM" id="SSF81343">
    <property type="entry name" value="Fumarate reductase respiratory complex transmembrane subunits"/>
    <property type="match status" value="1"/>
</dbReference>
<dbReference type="Gene3D" id="3.30.70.1230">
    <property type="entry name" value="Nucleotide cyclase"/>
    <property type="match status" value="1"/>
</dbReference>
<feature type="transmembrane region" description="Helical" evidence="1">
    <location>
        <begin position="66"/>
        <end position="85"/>
    </location>
</feature>
<feature type="domain" description="2Fe-2S ferredoxin-type" evidence="3">
    <location>
        <begin position="251"/>
        <end position="346"/>
    </location>
</feature>
<dbReference type="CDD" id="cd07302">
    <property type="entry name" value="CHD"/>
    <property type="match status" value="1"/>
</dbReference>
<keyword evidence="1" id="KW-0812">Transmembrane</keyword>
<dbReference type="PROSITE" id="PS50125">
    <property type="entry name" value="GUANYLATE_CYCLASE_2"/>
    <property type="match status" value="1"/>
</dbReference>
<feature type="transmembrane region" description="Helical" evidence="1">
    <location>
        <begin position="136"/>
        <end position="164"/>
    </location>
</feature>
<dbReference type="Gene3D" id="3.10.20.30">
    <property type="match status" value="1"/>
</dbReference>
<dbReference type="PROSITE" id="PS51085">
    <property type="entry name" value="2FE2S_FER_2"/>
    <property type="match status" value="1"/>
</dbReference>
<organism evidence="4 5">
    <name type="scientific">Gemmobacter denitrificans</name>
    <dbReference type="NCBI Taxonomy" id="3123040"/>
    <lineage>
        <taxon>Bacteria</taxon>
        <taxon>Pseudomonadati</taxon>
        <taxon>Pseudomonadota</taxon>
        <taxon>Alphaproteobacteria</taxon>
        <taxon>Rhodobacterales</taxon>
        <taxon>Paracoccaceae</taxon>
        <taxon>Gemmobacter</taxon>
    </lineage>
</organism>
<dbReference type="InterPro" id="IPR001054">
    <property type="entry name" value="A/G_cyclase"/>
</dbReference>
<dbReference type="SMART" id="SM00044">
    <property type="entry name" value="CYCc"/>
    <property type="match status" value="1"/>
</dbReference>
<dbReference type="InterPro" id="IPR036010">
    <property type="entry name" value="2Fe-2S_ferredoxin-like_sf"/>
</dbReference>
<keyword evidence="5" id="KW-1185">Reference proteome</keyword>
<feature type="transmembrane region" description="Helical" evidence="1">
    <location>
        <begin position="176"/>
        <end position="200"/>
    </location>
</feature>
<proteinExistence type="predicted"/>
<dbReference type="RefSeq" id="WP_335421666.1">
    <property type="nucleotide sequence ID" value="NZ_JBALHR010000003.1"/>
</dbReference>
<dbReference type="InterPro" id="IPR001041">
    <property type="entry name" value="2Fe-2S_ferredoxin-type"/>
</dbReference>
<dbReference type="PANTHER" id="PTHR43081">
    <property type="entry name" value="ADENYLATE CYCLASE, TERMINAL-DIFFERENTIATION SPECIFIC-RELATED"/>
    <property type="match status" value="1"/>
</dbReference>
<dbReference type="InterPro" id="IPR029787">
    <property type="entry name" value="Nucleotide_cyclase"/>
</dbReference>
<dbReference type="SUPFAM" id="SSF54292">
    <property type="entry name" value="2Fe-2S ferredoxin-like"/>
    <property type="match status" value="1"/>
</dbReference>